<keyword evidence="7" id="KW-0238">DNA-binding</keyword>
<dbReference type="InterPro" id="IPR001098">
    <property type="entry name" value="DNA-dir_DNA_pol_A_palm_dom"/>
</dbReference>
<dbReference type="SUPFAM" id="SSF53098">
    <property type="entry name" value="Ribonuclease H-like"/>
    <property type="match status" value="1"/>
</dbReference>
<keyword evidence="6" id="KW-0239">DNA-directed DNA polymerase</keyword>
<dbReference type="GO" id="GO:0006302">
    <property type="term" value="P:double-strand break repair"/>
    <property type="evidence" value="ECO:0007669"/>
    <property type="project" value="TreeGrafter"/>
</dbReference>
<dbReference type="AlphaFoldDB" id="A0A6N3FAF2"/>
<evidence type="ECO:0000256" key="1">
    <source>
        <dbReference type="ARBA" id="ARBA00007705"/>
    </source>
</evidence>
<dbReference type="InterPro" id="IPR012337">
    <property type="entry name" value="RNaseH-like_sf"/>
</dbReference>
<dbReference type="Gene3D" id="3.30.70.370">
    <property type="match status" value="1"/>
</dbReference>
<gene>
    <name evidence="10" type="primary">polA_2</name>
    <name evidence="10" type="ORF">CPLFYP93_02464</name>
</gene>
<evidence type="ECO:0000256" key="6">
    <source>
        <dbReference type="ARBA" id="ARBA00022932"/>
    </source>
</evidence>
<dbReference type="Gene3D" id="1.10.150.20">
    <property type="entry name" value="5' to 3' exonuclease, C-terminal subdomain"/>
    <property type="match status" value="1"/>
</dbReference>
<dbReference type="Gene3D" id="3.30.420.10">
    <property type="entry name" value="Ribonuclease H-like superfamily/Ribonuclease H"/>
    <property type="match status" value="1"/>
</dbReference>
<reference evidence="10" key="1">
    <citation type="submission" date="2019-11" db="EMBL/GenBank/DDBJ databases">
        <authorList>
            <person name="Feng L."/>
        </authorList>
    </citation>
    <scope>NUCLEOTIDE SEQUENCE</scope>
    <source>
        <strain evidence="10">CParaputrificumLFYP93</strain>
    </source>
</reference>
<dbReference type="GO" id="GO:0003677">
    <property type="term" value="F:DNA binding"/>
    <property type="evidence" value="ECO:0007669"/>
    <property type="project" value="UniProtKB-KW"/>
</dbReference>
<dbReference type="InterPro" id="IPR002298">
    <property type="entry name" value="DNA_polymerase_A"/>
</dbReference>
<dbReference type="PROSITE" id="PS00447">
    <property type="entry name" value="DNA_POLYMERASE_A"/>
    <property type="match status" value="1"/>
</dbReference>
<evidence type="ECO:0000256" key="3">
    <source>
        <dbReference type="ARBA" id="ARBA00022679"/>
    </source>
</evidence>
<evidence type="ECO:0000256" key="5">
    <source>
        <dbReference type="ARBA" id="ARBA00022705"/>
    </source>
</evidence>
<keyword evidence="3 10" id="KW-0808">Transferase</keyword>
<evidence type="ECO:0000256" key="7">
    <source>
        <dbReference type="ARBA" id="ARBA00023125"/>
    </source>
</evidence>
<dbReference type="EC" id="2.7.7.7" evidence="2"/>
<evidence type="ECO:0000256" key="4">
    <source>
        <dbReference type="ARBA" id="ARBA00022695"/>
    </source>
</evidence>
<keyword evidence="5" id="KW-0235">DNA replication</keyword>
<protein>
    <recommendedName>
        <fullName evidence="2">DNA-directed DNA polymerase</fullName>
        <ecNumber evidence="2">2.7.7.7</ecNumber>
    </recommendedName>
</protein>
<dbReference type="Gene3D" id="1.20.1060.10">
    <property type="entry name" value="Taq DNA Polymerase, Chain T, domain 4"/>
    <property type="match status" value="1"/>
</dbReference>
<comment type="similarity">
    <text evidence="1">Belongs to the DNA polymerase type-A family.</text>
</comment>
<proteinExistence type="inferred from homology"/>
<evidence type="ECO:0000313" key="10">
    <source>
        <dbReference type="EMBL" id="VYU49058.1"/>
    </source>
</evidence>
<comment type="catalytic activity">
    <reaction evidence="8">
        <text>DNA(n) + a 2'-deoxyribonucleoside 5'-triphosphate = DNA(n+1) + diphosphate</text>
        <dbReference type="Rhea" id="RHEA:22508"/>
        <dbReference type="Rhea" id="RHEA-COMP:17339"/>
        <dbReference type="Rhea" id="RHEA-COMP:17340"/>
        <dbReference type="ChEBI" id="CHEBI:33019"/>
        <dbReference type="ChEBI" id="CHEBI:61560"/>
        <dbReference type="ChEBI" id="CHEBI:173112"/>
        <dbReference type="EC" id="2.7.7.7"/>
    </reaction>
</comment>
<name>A0A6N3FAF2_9CLOT</name>
<dbReference type="GO" id="GO:0006261">
    <property type="term" value="P:DNA-templated DNA replication"/>
    <property type="evidence" value="ECO:0007669"/>
    <property type="project" value="InterPro"/>
</dbReference>
<dbReference type="PRINTS" id="PR00868">
    <property type="entry name" value="DNAPOLI"/>
</dbReference>
<feature type="domain" description="DNA-directed DNA polymerase family A palm" evidence="9">
    <location>
        <begin position="680"/>
        <end position="915"/>
    </location>
</feature>
<dbReference type="SUPFAM" id="SSF56672">
    <property type="entry name" value="DNA/RNA polymerases"/>
    <property type="match status" value="1"/>
</dbReference>
<organism evidence="10">
    <name type="scientific">Clostridium paraputrificum</name>
    <dbReference type="NCBI Taxonomy" id="29363"/>
    <lineage>
        <taxon>Bacteria</taxon>
        <taxon>Bacillati</taxon>
        <taxon>Bacillota</taxon>
        <taxon>Clostridia</taxon>
        <taxon>Eubacteriales</taxon>
        <taxon>Clostridiaceae</taxon>
        <taxon>Clostridium</taxon>
    </lineage>
</organism>
<accession>A0A6N3FAF2</accession>
<dbReference type="SMART" id="SM00482">
    <property type="entry name" value="POLAc"/>
    <property type="match status" value="1"/>
</dbReference>
<dbReference type="InterPro" id="IPR043502">
    <property type="entry name" value="DNA/RNA_pol_sf"/>
</dbReference>
<evidence type="ECO:0000256" key="2">
    <source>
        <dbReference type="ARBA" id="ARBA00012417"/>
    </source>
</evidence>
<dbReference type="Pfam" id="PF00476">
    <property type="entry name" value="DNA_pol_A"/>
    <property type="match status" value="1"/>
</dbReference>
<sequence length="1237" mass="144111">MRLIDTVRISDFQYYVVLVDTTSYQRWYLFSEIHPSKYAEVGAKRYEDSLTLDMLYTKSRPEYLIEAIHRSKKTGKTAVYKDTRRLNDLLKSYLDARDYSYPKSAVIYDESEWLPVPTRRLAEAHGNFRYEVETENGVIKNLKFTTPNHNMNFIPNNNIKVPRSIKFEEKKQMAESLMELVSINAVSYETLEQLTNLDWYRDKNTGKIKKRYISITTKKEFEQYCMTPMVRSIRNQIDQGIRPVLAMDTETSGFKLYYLSDLNPDKDKISTIQFSWEDDQGVIVYLDMEHFDNVDKEYVLSRTYELFRYAYINKEVNVTLLVDEDGSEIHEEHHFLRSDYDLTGHNTMFDSRVTLCEGHQFYFDHDTLQMAFNLNPITFKRNKGLKQLERYFFGETPPELSDLLGKGNEDKFRYLTDRQVTEIYGCADVDYSRKVFFKLKELTMMISPRMFNNYKQLDPLTWYLGAQSEYYGLRIDQKHIAFNSACIKKDLENLRELVYSYVGAVIETRTNLVRLGMTSGGSSAESLENLELDLTNYKGNKYRFKLAGAEVRDVMYKLLKYPVLVRSRKTNQPAVNTDALDKLMYRKNKRPSGILKDNVLCTSQEGAKPGKPNILISAEKFNSYKYPLCYLLRKYAELNKEYTTYYKPFEEEDLEGRLFKPIKTTNIETRRISCAAQQVKKNLKKAILSVDDDYYVADWDLNQVEARIFISESGDKEGINRLLDCERDYHTENASLMYGIPPHLVPKDLRSKAKAIGFGIPYGLSDFKLCERLFTTHSEEHDMDTRILKAKFCQAQHICMAFLEDIRSKAVQPVEIPVELKQFWSVDEDSKIGLVTNRDGFYRYFVLDKALGDSKAEASIQRAAGNFPIQSFAADLFRKLLIRFYNKIIEYGLEDKVKFNMYIHDELLFSVHKSIDPRLICKIAAEACMIKLKNHTNYFIGLGFGRSWYEAKSDANETPTGLLLRMKKDDYVYEPQKWTDDPMALMRPLIDDYKKTRVVEMVEKYVPGFPNTTINIHDLVDVFSNYTVASYVTEFSPKYEIRKKINNTTGKEEDDNVDSMLAHLCGIMVDKGYGDVKVDMEGTISTFAEYPSTRQILVSNAFEDDELDFEDMEDEDEEFTEKTGDDELDFFSFDSEEAFSSHVIYMYEDDDDEESDEDILSVKPQQSEFKYVRRVGKIVKLQCSRSKNTRKIEEFLKPYKSSTGSAVVIETPLNTKKVVGKYDIPMSKVNEFLSTLN</sequence>
<dbReference type="EMBL" id="CACRTV010000057">
    <property type="protein sequence ID" value="VYU49058.1"/>
    <property type="molecule type" value="Genomic_DNA"/>
</dbReference>
<evidence type="ECO:0000256" key="8">
    <source>
        <dbReference type="ARBA" id="ARBA00049244"/>
    </source>
</evidence>
<keyword evidence="4 10" id="KW-0548">Nucleotidyltransferase</keyword>
<dbReference type="InterPro" id="IPR036397">
    <property type="entry name" value="RNaseH_sf"/>
</dbReference>
<dbReference type="InterPro" id="IPR019760">
    <property type="entry name" value="DNA-dir_DNA_pol_A_CS"/>
</dbReference>
<dbReference type="RefSeq" id="WP_156561828.1">
    <property type="nucleotide sequence ID" value="NZ_CACRTV010000057.1"/>
</dbReference>
<dbReference type="PANTHER" id="PTHR10133:SF27">
    <property type="entry name" value="DNA POLYMERASE NU"/>
    <property type="match status" value="1"/>
</dbReference>
<dbReference type="PANTHER" id="PTHR10133">
    <property type="entry name" value="DNA POLYMERASE I"/>
    <property type="match status" value="1"/>
</dbReference>
<dbReference type="GO" id="GO:0003887">
    <property type="term" value="F:DNA-directed DNA polymerase activity"/>
    <property type="evidence" value="ECO:0007669"/>
    <property type="project" value="UniProtKB-KW"/>
</dbReference>
<evidence type="ECO:0000259" key="9">
    <source>
        <dbReference type="SMART" id="SM00482"/>
    </source>
</evidence>